<dbReference type="InterPro" id="IPR017985">
    <property type="entry name" value="MeTrfase_CN4_CS"/>
</dbReference>
<evidence type="ECO:0000256" key="1">
    <source>
        <dbReference type="ARBA" id="ARBA00010203"/>
    </source>
</evidence>
<dbReference type="Proteomes" id="UP000008817">
    <property type="component" value="Plasmid pA"/>
</dbReference>
<evidence type="ECO:0000313" key="11">
    <source>
        <dbReference type="Proteomes" id="UP000008817"/>
    </source>
</evidence>
<proteinExistence type="inferred from homology"/>
<keyword evidence="6" id="KW-0238">DNA-binding</keyword>
<reference evidence="10 11" key="1">
    <citation type="submission" date="2008-04" db="EMBL/GenBank/DDBJ databases">
        <title>Genome diversity and DNA divergence of Rhizobium etli.</title>
        <authorList>
            <person name="Gonzalez V."/>
            <person name="Acosta J.L."/>
            <person name="Santamaria R.I."/>
            <person name="Bustos P."/>
            <person name="Hernandez-Gonzalez I.L."/>
            <person name="Fernandez J.L."/>
            <person name="Diaz R."/>
            <person name="Flores M."/>
            <person name="Mora J."/>
            <person name="Palacios R."/>
            <person name="Davila G."/>
        </authorList>
    </citation>
    <scope>NUCLEOTIDE SEQUENCE [LARGE SCALE GENOMIC DNA]</scope>
    <source>
        <strain evidence="11">CIAT 652</strain>
        <plasmid evidence="11">Plasmid pA</plasmid>
    </source>
</reference>
<geneLocation type="plasmid" evidence="10 11">
    <name>pA</name>
</geneLocation>
<dbReference type="GO" id="GO:0009007">
    <property type="term" value="F:site-specific DNA-methyltransferase (adenine-specific) activity"/>
    <property type="evidence" value="ECO:0007669"/>
    <property type="project" value="UniProtKB-EC"/>
</dbReference>
<dbReference type="Pfam" id="PF01555">
    <property type="entry name" value="N6_N4_Mtase"/>
    <property type="match status" value="1"/>
</dbReference>
<dbReference type="PROSITE" id="PS00093">
    <property type="entry name" value="N4_MTASE"/>
    <property type="match status" value="1"/>
</dbReference>
<accession>B3Q194</accession>
<dbReference type="EMBL" id="CP001075">
    <property type="protein sequence ID" value="ACE93450.1"/>
    <property type="molecule type" value="Genomic_DNA"/>
</dbReference>
<dbReference type="GO" id="GO:0008170">
    <property type="term" value="F:N-methyltransferase activity"/>
    <property type="evidence" value="ECO:0007669"/>
    <property type="project" value="InterPro"/>
</dbReference>
<organism evidence="10 11">
    <name type="scientific">Rhizobium etli (strain CIAT 652)</name>
    <dbReference type="NCBI Taxonomy" id="491916"/>
    <lineage>
        <taxon>Bacteria</taxon>
        <taxon>Pseudomonadati</taxon>
        <taxon>Pseudomonadota</taxon>
        <taxon>Alphaproteobacteria</taxon>
        <taxon>Hyphomicrobiales</taxon>
        <taxon>Rhizobiaceae</taxon>
        <taxon>Rhizobium/Agrobacterium group</taxon>
        <taxon>Rhizobium</taxon>
    </lineage>
</organism>
<evidence type="ECO:0000256" key="8">
    <source>
        <dbReference type="ARBA" id="ARBA00049120"/>
    </source>
</evidence>
<keyword evidence="4" id="KW-0949">S-adenosyl-L-methionine</keyword>
<dbReference type="GO" id="GO:0009307">
    <property type="term" value="P:DNA restriction-modification system"/>
    <property type="evidence" value="ECO:0007669"/>
    <property type="project" value="UniProtKB-KW"/>
</dbReference>
<name>B3Q194_RHIE6</name>
<dbReference type="GO" id="GO:0015667">
    <property type="term" value="F:site-specific DNA-methyltransferase (cytosine-N4-specific) activity"/>
    <property type="evidence" value="ECO:0007669"/>
    <property type="project" value="UniProtKB-EC"/>
</dbReference>
<sequence length="419" mass="46603">MSDQAVFRQLSFVDWDFIEPGPLDISAIHWYPGSFAPGLPGVLVDLLSSEGDTIFDPFCGIGSTAAAAILRGRHSISCDINPVGVMSGLATTGLISLLMKDQFLFEAVLGDLRSVVEEIRTPNAFLTEALQSGSTIDEHIDEVGGRSVPNVLNLLFKSPTVASLSNWYHPKTLDELQRLLEYLESARTARFTKIVGFTMLSAIARNTCSETRSWGHVADNVRPTEFVYKDVGVAALAWIKRTRRQLDGIRRTIPAVSRHGRFDFSVIDWNKDLFSIPCQAPALLLTSPPYGGAIDYGLAQRLTMYLLGKSDDELANLVNAEIGARRKRSKPGHINMWAEQLIRVATNQLSFTEGRGFAAYVMPHKDHGRDVGEVMLKAALEEDGWELWFSADRSVRQSKTRQSWTSIKKETVLVFRRKS</sequence>
<gene>
    <name evidence="10" type="ordered locus">RHECIAT_PA0000104</name>
</gene>
<dbReference type="Gene3D" id="3.40.50.150">
    <property type="entry name" value="Vaccinia Virus protein VP39"/>
    <property type="match status" value="1"/>
</dbReference>
<dbReference type="HOGENOM" id="CLU_655327_0_0_5"/>
<comment type="similarity">
    <text evidence="1">Belongs to the N(4)/N(6)-methyltransferase family. N(4) subfamily.</text>
</comment>
<keyword evidence="5" id="KW-0680">Restriction system</keyword>
<keyword evidence="10" id="KW-0614">Plasmid</keyword>
<dbReference type="SUPFAM" id="SSF53335">
    <property type="entry name" value="S-adenosyl-L-methionine-dependent methyltransferases"/>
    <property type="match status" value="2"/>
</dbReference>
<dbReference type="AlphaFoldDB" id="B3Q194"/>
<evidence type="ECO:0000256" key="3">
    <source>
        <dbReference type="ARBA" id="ARBA00022679"/>
    </source>
</evidence>
<evidence type="ECO:0000256" key="4">
    <source>
        <dbReference type="ARBA" id="ARBA00022691"/>
    </source>
</evidence>
<comment type="catalytic activity">
    <reaction evidence="8">
        <text>a 2'-deoxycytidine in DNA + S-adenosyl-L-methionine = an N(4)-methyl-2'-deoxycytidine in DNA + S-adenosyl-L-homocysteine + H(+)</text>
        <dbReference type="Rhea" id="RHEA:16857"/>
        <dbReference type="Rhea" id="RHEA-COMP:11369"/>
        <dbReference type="Rhea" id="RHEA-COMP:13674"/>
        <dbReference type="ChEBI" id="CHEBI:15378"/>
        <dbReference type="ChEBI" id="CHEBI:57856"/>
        <dbReference type="ChEBI" id="CHEBI:59789"/>
        <dbReference type="ChEBI" id="CHEBI:85452"/>
        <dbReference type="ChEBI" id="CHEBI:137933"/>
        <dbReference type="EC" id="2.1.1.113"/>
    </reaction>
</comment>
<dbReference type="InterPro" id="IPR029063">
    <property type="entry name" value="SAM-dependent_MTases_sf"/>
</dbReference>
<evidence type="ECO:0000256" key="2">
    <source>
        <dbReference type="ARBA" id="ARBA00022603"/>
    </source>
</evidence>
<dbReference type="KEGG" id="rec:RHECIAT_PA0000104"/>
<evidence type="ECO:0000313" key="10">
    <source>
        <dbReference type="EMBL" id="ACE93450.1"/>
    </source>
</evidence>
<keyword evidence="2" id="KW-0489">Methyltransferase</keyword>
<evidence type="ECO:0000259" key="9">
    <source>
        <dbReference type="Pfam" id="PF01555"/>
    </source>
</evidence>
<dbReference type="InterPro" id="IPR002941">
    <property type="entry name" value="DNA_methylase_N4/N6"/>
</dbReference>
<protein>
    <recommendedName>
        <fullName evidence="9">DNA methylase N-4/N-6 domain-containing protein</fullName>
    </recommendedName>
</protein>
<feature type="domain" description="DNA methylase N-4/N-6" evidence="9">
    <location>
        <begin position="31"/>
        <end position="82"/>
    </location>
</feature>
<evidence type="ECO:0000256" key="5">
    <source>
        <dbReference type="ARBA" id="ARBA00022747"/>
    </source>
</evidence>
<comment type="catalytic activity">
    <reaction evidence="7">
        <text>a 2'-deoxyadenosine in DNA + S-adenosyl-L-methionine = an N(6)-methyl-2'-deoxyadenosine in DNA + S-adenosyl-L-homocysteine + H(+)</text>
        <dbReference type="Rhea" id="RHEA:15197"/>
        <dbReference type="Rhea" id="RHEA-COMP:12418"/>
        <dbReference type="Rhea" id="RHEA-COMP:12419"/>
        <dbReference type="ChEBI" id="CHEBI:15378"/>
        <dbReference type="ChEBI" id="CHEBI:57856"/>
        <dbReference type="ChEBI" id="CHEBI:59789"/>
        <dbReference type="ChEBI" id="CHEBI:90615"/>
        <dbReference type="ChEBI" id="CHEBI:90616"/>
        <dbReference type="EC" id="2.1.1.72"/>
    </reaction>
</comment>
<evidence type="ECO:0000256" key="7">
    <source>
        <dbReference type="ARBA" id="ARBA00047942"/>
    </source>
</evidence>
<keyword evidence="3" id="KW-0808">Transferase</keyword>
<evidence type="ECO:0000256" key="6">
    <source>
        <dbReference type="ARBA" id="ARBA00023125"/>
    </source>
</evidence>
<dbReference type="GO" id="GO:0032259">
    <property type="term" value="P:methylation"/>
    <property type="evidence" value="ECO:0007669"/>
    <property type="project" value="UniProtKB-KW"/>
</dbReference>
<dbReference type="GO" id="GO:0003677">
    <property type="term" value="F:DNA binding"/>
    <property type="evidence" value="ECO:0007669"/>
    <property type="project" value="UniProtKB-KW"/>
</dbReference>